<comment type="caution">
    <text evidence="1">The sequence shown here is derived from an EMBL/GenBank/DDBJ whole genome shotgun (WGS) entry which is preliminary data.</text>
</comment>
<sequence length="98" mass="12034">MIRDIFLFEIEQRRKNFLTLVEHSKHFKGNKFIDLDMDWLFRCGACLIKDNYHVFKIKEKNMKKFVQIVYYYCPNCKKNRSARCSIPESMFIFPKIRK</sequence>
<organism evidence="1">
    <name type="scientific">marine sediment metagenome</name>
    <dbReference type="NCBI Taxonomy" id="412755"/>
    <lineage>
        <taxon>unclassified sequences</taxon>
        <taxon>metagenomes</taxon>
        <taxon>ecological metagenomes</taxon>
    </lineage>
</organism>
<evidence type="ECO:0000313" key="1">
    <source>
        <dbReference type="EMBL" id="KKN00298.1"/>
    </source>
</evidence>
<proteinExistence type="predicted"/>
<gene>
    <name evidence="1" type="ORF">LCGC14_1139210</name>
</gene>
<name>A0A0F9Q4K6_9ZZZZ</name>
<dbReference type="EMBL" id="LAZR01005393">
    <property type="protein sequence ID" value="KKN00298.1"/>
    <property type="molecule type" value="Genomic_DNA"/>
</dbReference>
<reference evidence="1" key="1">
    <citation type="journal article" date="2015" name="Nature">
        <title>Complex archaea that bridge the gap between prokaryotes and eukaryotes.</title>
        <authorList>
            <person name="Spang A."/>
            <person name="Saw J.H."/>
            <person name="Jorgensen S.L."/>
            <person name="Zaremba-Niedzwiedzka K."/>
            <person name="Martijn J."/>
            <person name="Lind A.E."/>
            <person name="van Eijk R."/>
            <person name="Schleper C."/>
            <person name="Guy L."/>
            <person name="Ettema T.J."/>
        </authorList>
    </citation>
    <scope>NUCLEOTIDE SEQUENCE</scope>
</reference>
<dbReference type="AlphaFoldDB" id="A0A0F9Q4K6"/>
<protein>
    <submittedName>
        <fullName evidence="1">Uncharacterized protein</fullName>
    </submittedName>
</protein>
<accession>A0A0F9Q4K6</accession>